<dbReference type="PATRIC" id="fig|178901.16.peg.746"/>
<evidence type="ECO:0000256" key="1">
    <source>
        <dbReference type="SAM" id="Phobius"/>
    </source>
</evidence>
<protein>
    <submittedName>
        <fullName evidence="2">Uncharacterized protein</fullName>
    </submittedName>
</protein>
<accession>A0A177GE32</accession>
<name>A0A177GE32_9PROT</name>
<evidence type="ECO:0000313" key="2">
    <source>
        <dbReference type="EMBL" id="OAG78086.1"/>
    </source>
</evidence>
<organism evidence="2 3">
    <name type="scientific">Acetobacter malorum</name>
    <dbReference type="NCBI Taxonomy" id="178901"/>
    <lineage>
        <taxon>Bacteria</taxon>
        <taxon>Pseudomonadati</taxon>
        <taxon>Pseudomonadota</taxon>
        <taxon>Alphaproteobacteria</taxon>
        <taxon>Acetobacterales</taxon>
        <taxon>Acetobacteraceae</taxon>
        <taxon>Acetobacter</taxon>
    </lineage>
</organism>
<gene>
    <name evidence="2" type="ORF">Amal_00703</name>
</gene>
<dbReference type="AlphaFoldDB" id="A0A177GE32"/>
<comment type="caution">
    <text evidence="2">The sequence shown here is derived from an EMBL/GenBank/DDBJ whole genome shotgun (WGS) entry which is preliminary data.</text>
</comment>
<proteinExistence type="predicted"/>
<reference evidence="2 3" key="1">
    <citation type="submission" date="2016-03" db="EMBL/GenBank/DDBJ databases">
        <title>Draft genome sequence of Acetobacter malorum CECT 7742, a strain isolated from strawberry vinegar.</title>
        <authorList>
            <person name="Sainz F."/>
            <person name="Mas A."/>
            <person name="Torija M.J."/>
        </authorList>
    </citation>
    <scope>NUCLEOTIDE SEQUENCE [LARGE SCALE GENOMIC DNA]</scope>
    <source>
        <strain evidence="2 3">CECT 7742</strain>
    </source>
</reference>
<keyword evidence="1" id="KW-0472">Membrane</keyword>
<feature type="transmembrane region" description="Helical" evidence="1">
    <location>
        <begin position="20"/>
        <end position="38"/>
    </location>
</feature>
<keyword evidence="1" id="KW-0812">Transmembrane</keyword>
<keyword evidence="1" id="KW-1133">Transmembrane helix</keyword>
<evidence type="ECO:0000313" key="3">
    <source>
        <dbReference type="Proteomes" id="UP000077349"/>
    </source>
</evidence>
<dbReference type="EMBL" id="LVHD01000008">
    <property type="protein sequence ID" value="OAG78086.1"/>
    <property type="molecule type" value="Genomic_DNA"/>
</dbReference>
<sequence>MLIHVVNDSISAAMQVAPMAPMLAFLPIVAMLMLATAFSDRTA</sequence>
<dbReference type="Proteomes" id="UP000077349">
    <property type="component" value="Unassembled WGS sequence"/>
</dbReference>
<dbReference type="STRING" id="178901.AmDm5_0768"/>